<dbReference type="PROSITE" id="PS50293">
    <property type="entry name" value="TPR_REGION"/>
    <property type="match status" value="2"/>
</dbReference>
<feature type="compositionally biased region" description="Basic and acidic residues" evidence="10">
    <location>
        <begin position="621"/>
        <end position="635"/>
    </location>
</feature>
<feature type="repeat" description="TPR" evidence="9">
    <location>
        <begin position="260"/>
        <end position="293"/>
    </location>
</feature>
<feature type="compositionally biased region" description="Basic and acidic residues" evidence="10">
    <location>
        <begin position="844"/>
        <end position="854"/>
    </location>
</feature>
<feature type="repeat" description="TPR" evidence="9">
    <location>
        <begin position="119"/>
        <end position="152"/>
    </location>
</feature>
<evidence type="ECO:0000313" key="12">
    <source>
        <dbReference type="EMBL" id="EKD04408.1"/>
    </source>
</evidence>
<dbReference type="InterPro" id="IPR001623">
    <property type="entry name" value="DnaJ_domain"/>
</dbReference>
<evidence type="ECO:0000256" key="9">
    <source>
        <dbReference type="PROSITE-ProRule" id="PRU00339"/>
    </source>
</evidence>
<feature type="compositionally biased region" description="Basic and acidic residues" evidence="10">
    <location>
        <begin position="1127"/>
        <end position="1163"/>
    </location>
</feature>
<dbReference type="CDD" id="cd06257">
    <property type="entry name" value="DnaJ"/>
    <property type="match status" value="1"/>
</dbReference>
<feature type="compositionally biased region" description="Basic and acidic residues" evidence="10">
    <location>
        <begin position="780"/>
        <end position="797"/>
    </location>
</feature>
<feature type="repeat" description="TPR" evidence="9">
    <location>
        <begin position="403"/>
        <end position="436"/>
    </location>
</feature>
<dbReference type="Pfam" id="PF13181">
    <property type="entry name" value="TPR_8"/>
    <property type="match status" value="2"/>
</dbReference>
<dbReference type="GO" id="GO:0031490">
    <property type="term" value="F:chromatin DNA binding"/>
    <property type="evidence" value="ECO:0007669"/>
    <property type="project" value="TreeGrafter"/>
</dbReference>
<dbReference type="InterPro" id="IPR019734">
    <property type="entry name" value="TPR_rpt"/>
</dbReference>
<keyword evidence="7" id="KW-0539">Nucleus</keyword>
<evidence type="ECO:0000256" key="7">
    <source>
        <dbReference type="ARBA" id="ARBA00023242"/>
    </source>
</evidence>
<feature type="domain" description="J" evidence="11">
    <location>
        <begin position="1251"/>
        <end position="1310"/>
    </location>
</feature>
<keyword evidence="4 9" id="KW-0802">TPR repeat</keyword>
<reference evidence="12 13" key="1">
    <citation type="journal article" date="2012" name="Eukaryot. Cell">
        <title>Genome sequence of the Trichosporon asahii environmental strain CBS 8904.</title>
        <authorList>
            <person name="Yang R.Y."/>
            <person name="Li H.T."/>
            <person name="Zhu H."/>
            <person name="Zhou G.P."/>
            <person name="Wang M."/>
            <person name="Wang L."/>
        </authorList>
    </citation>
    <scope>NUCLEOTIDE SEQUENCE [LARGE SCALE GENOMIC DNA]</scope>
    <source>
        <strain evidence="12 13">CBS 8904</strain>
    </source>
</reference>
<dbReference type="InterPro" id="IPR011990">
    <property type="entry name" value="TPR-like_helical_dom_sf"/>
</dbReference>
<dbReference type="PROSITE" id="PS00636">
    <property type="entry name" value="DNAJ_1"/>
    <property type="match status" value="1"/>
</dbReference>
<evidence type="ECO:0000256" key="4">
    <source>
        <dbReference type="ARBA" id="ARBA00022803"/>
    </source>
</evidence>
<dbReference type="SUPFAM" id="SSF46565">
    <property type="entry name" value="Chaperone J-domain"/>
    <property type="match status" value="1"/>
</dbReference>
<dbReference type="Gene3D" id="1.25.40.10">
    <property type="entry name" value="Tetratricopeptide repeat domain"/>
    <property type="match status" value="2"/>
</dbReference>
<keyword evidence="6" id="KW-0804">Transcription</keyword>
<dbReference type="OMA" id="DHANGMP"/>
<dbReference type="InterPro" id="IPR018253">
    <property type="entry name" value="DnaJ_domain_CS"/>
</dbReference>
<sequence>MPPQPESRVPHHMPVHSNYPPTGPAYPSQPPHPMHHHHPQRHASNGPPPPMPVGGPPPPMSVGGPPPSNMGPPPDAGGPPPAPVSNGHHGGTPGPVHQVPRPGREKFDGLMNQLAQANENTWMLIGAVSEQMNDQDRALAAFENALRHNPNSILGLNAVADIARSRDNFDKAIEYFQRILNIKQDNGDVWGSMGHCLLMKDDLPKAYTAYQQALHYLPNPKEPKLWYGIGILYDRYGSFEHAEEAFSSVLKMDPDFEKANEIYFRLGIIYKHQRKYSASLDCFRYIINNPPRPLTSWDIWFQLGHVYELNGDFTAARDAYLRVLDHQPDHAKVLQQLGWLYHQPGASFANQEQAVNYLTKSLETDAADAQSWYLLGRALMAGQRYNKAYEAYQQAVYREGRNPSFWCSIGVLYFQINQFRDALDAYSRAIRLNPYMWQVWYNLGSLYESCNNQITDAIDAYSRAAELEPHNEQIAHRLQLLQRNGGSNAPLPPPPAPVDVHPSQYNSHPSGGGAPGAAPGGPGGEYAGQPSPGGSPRLAPAQMPPGGPPGEGPRQLAQPGGRLPAPPGDFPPRGAAAGGPGGGPPSPGAGPFRGGIAPPPLNHVDESRGSMSRHAPLGPIDTDRPDPRDLREGYREGPGGPGGPPAGYNGGGPPGGRYDPASDRRAPVSPRSPHRRPENMPQGYPPYPPPPGYRDREEWERREREARGMPPHDPRHPSPRPGERGGPPPMDPRDPRSMAGMPPRGGPPDGREFGRGPPPEGYPPYGYERGGPGGYPPPYDPRRDERRFEEHDQKPGLDHANGMPGRHPSMPRDLGNADLRAPSPAPSTSSKGSRRKVSDNAGAAKKEHDQKPGLDHANGMPGRHPSMPRDLGNADLRAPSPAPSTSSKGSRRKVSDNAGAAKKGAAPRKSEPIPAPRKKTNGADTPRTAASPAPSQRAGSVPRQFPPSLSGPNRTVDEDYDEGVDALMSLHSDRGTHKPISPTNPGSKRPSPPSPETRPSDPKKSKPSPPPRAAQSPTRRTVIEVLNAPSRSSIEVLNHPSMNKLPRLPDRHERERSDRPSAGPERDPRDRPSPEHARSPEKARPKSPEDVRKSEQPAQPRKDTSSPNKSPMKSPPTQLKAPNSKGSDSRDARDKEGDVEMSDARSDRDRERERERGDRKETSPSKAYGRAWKRRFTPPPQGPSERDVTSSDSDSFKIANSFIPNHQPSTMLRTQAHPTLRMAMGRPAALAPIMASSSRGFSSSAIRSVPDHYAALNLPKNASRTQIKAKFYEKYHPDSPTGSAEQFHKINEAYSILGNVSKRSAYDAELNPSWAGSRSGSHGHGGHGGHGGKWHPHSPEGRRAAGQHRAWRAGKGTWGKAAPGPQWTGRRRVDPNLELYLSWTTGPKLTPGGGMGMGGTGGLGTDWDRVRNGPVEIKTGADAWKSMRSRINKVRNDEEVKGESAFIRFVVVGLMVIVAWAGASMASAQEELEPEEVD</sequence>
<feature type="repeat" description="TPR" evidence="9">
    <location>
        <begin position="369"/>
        <end position="402"/>
    </location>
</feature>
<dbReference type="Pfam" id="PF13432">
    <property type="entry name" value="TPR_16"/>
    <property type="match status" value="2"/>
</dbReference>
<evidence type="ECO:0000256" key="5">
    <source>
        <dbReference type="ARBA" id="ARBA00023015"/>
    </source>
</evidence>
<dbReference type="Proteomes" id="UP000006757">
    <property type="component" value="Unassembled WGS sequence"/>
</dbReference>
<dbReference type="GO" id="GO:0000122">
    <property type="term" value="P:negative regulation of transcription by RNA polymerase II"/>
    <property type="evidence" value="ECO:0007669"/>
    <property type="project" value="TreeGrafter"/>
</dbReference>
<evidence type="ECO:0000313" key="13">
    <source>
        <dbReference type="Proteomes" id="UP000006757"/>
    </source>
</evidence>
<feature type="compositionally biased region" description="Pro residues" evidence="10">
    <location>
        <begin position="683"/>
        <end position="692"/>
    </location>
</feature>
<evidence type="ECO:0000256" key="3">
    <source>
        <dbReference type="ARBA" id="ARBA00022737"/>
    </source>
</evidence>
<dbReference type="STRING" id="1220162.K1W664"/>
<comment type="similarity">
    <text evidence="8">Belongs to the CYC8/SSN6 family.</text>
</comment>
<feature type="repeat" description="TPR" evidence="9">
    <location>
        <begin position="187"/>
        <end position="220"/>
    </location>
</feature>
<dbReference type="PANTHER" id="PTHR14017:SF1">
    <property type="entry name" value="LD02225P"/>
    <property type="match status" value="1"/>
</dbReference>
<feature type="region of interest" description="Disordered" evidence="10">
    <location>
        <begin position="484"/>
        <end position="1203"/>
    </location>
</feature>
<comment type="caution">
    <text evidence="12">The sequence shown here is derived from an EMBL/GenBank/DDBJ whole genome shotgun (WGS) entry which is preliminary data.</text>
</comment>
<name>K1W664_TRIAC</name>
<dbReference type="Gene3D" id="1.10.287.110">
    <property type="entry name" value="DnaJ domain"/>
    <property type="match status" value="1"/>
</dbReference>
<comment type="subcellular location">
    <subcellularLocation>
        <location evidence="1">Nucleus</location>
    </subcellularLocation>
</comment>
<dbReference type="FunFam" id="1.25.40.10:FF:000078">
    <property type="entry name" value="Transcriptional corepressor Cyc8"/>
    <property type="match status" value="1"/>
</dbReference>
<dbReference type="InterPro" id="IPR036869">
    <property type="entry name" value="J_dom_sf"/>
</dbReference>
<feature type="compositionally biased region" description="Pro residues" evidence="10">
    <location>
        <begin position="542"/>
        <end position="551"/>
    </location>
</feature>
<dbReference type="PANTHER" id="PTHR14017">
    <property type="entry name" value="LYSINE-SPECIFIC DEMETHYLASE"/>
    <property type="match status" value="1"/>
</dbReference>
<feature type="compositionally biased region" description="Basic and acidic residues" evidence="10">
    <location>
        <begin position="1047"/>
        <end position="1104"/>
    </location>
</feature>
<feature type="compositionally biased region" description="Low complexity" evidence="10">
    <location>
        <begin position="1105"/>
        <end position="1116"/>
    </location>
</feature>
<feature type="compositionally biased region" description="Pro residues" evidence="10">
    <location>
        <begin position="46"/>
        <end position="83"/>
    </location>
</feature>
<dbReference type="Pfam" id="PF00226">
    <property type="entry name" value="DnaJ"/>
    <property type="match status" value="1"/>
</dbReference>
<dbReference type="OrthoDB" id="418911at2759"/>
<feature type="repeat" description="TPR" evidence="9">
    <location>
        <begin position="297"/>
        <end position="330"/>
    </location>
</feature>
<feature type="repeat" description="TPR" evidence="9">
    <location>
        <begin position="153"/>
        <end position="186"/>
    </location>
</feature>
<dbReference type="FunFam" id="1.25.40.10:FF:000403">
    <property type="entry name" value="General transcriptional repressor, putative"/>
    <property type="match status" value="1"/>
</dbReference>
<dbReference type="HOGENOM" id="CLU_249815_0_0_1"/>
<evidence type="ECO:0000256" key="8">
    <source>
        <dbReference type="ARBA" id="ARBA00061082"/>
    </source>
</evidence>
<gene>
    <name evidence="12" type="ORF">A1Q2_01292</name>
</gene>
<dbReference type="InterPro" id="IPR051630">
    <property type="entry name" value="Corepressor-Demethylase"/>
</dbReference>
<evidence type="ECO:0000256" key="6">
    <source>
        <dbReference type="ARBA" id="ARBA00023163"/>
    </source>
</evidence>
<dbReference type="PROSITE" id="PS50005">
    <property type="entry name" value="TPR"/>
    <property type="match status" value="8"/>
</dbReference>
<organism evidence="12 13">
    <name type="scientific">Trichosporon asahii var. asahii (strain CBS 8904)</name>
    <name type="common">Yeast</name>
    <dbReference type="NCBI Taxonomy" id="1220162"/>
    <lineage>
        <taxon>Eukaryota</taxon>
        <taxon>Fungi</taxon>
        <taxon>Dikarya</taxon>
        <taxon>Basidiomycota</taxon>
        <taxon>Agaricomycotina</taxon>
        <taxon>Tremellomycetes</taxon>
        <taxon>Trichosporonales</taxon>
        <taxon>Trichosporonaceae</taxon>
        <taxon>Trichosporon</taxon>
    </lineage>
</organism>
<feature type="compositionally biased region" description="Basic residues" evidence="10">
    <location>
        <begin position="1324"/>
        <end position="1336"/>
    </location>
</feature>
<dbReference type="PRINTS" id="PR00625">
    <property type="entry name" value="JDOMAIN"/>
</dbReference>
<feature type="region of interest" description="Disordered" evidence="10">
    <location>
        <begin position="1314"/>
        <end position="1349"/>
    </location>
</feature>
<dbReference type="eggNOG" id="KOG4475">
    <property type="taxonomic scope" value="Eukaryota"/>
</dbReference>
<protein>
    <recommendedName>
        <fullName evidence="11">J domain-containing protein</fullName>
    </recommendedName>
</protein>
<feature type="compositionally biased region" description="Pro residues" evidence="10">
    <location>
        <begin position="21"/>
        <end position="32"/>
    </location>
</feature>
<feature type="compositionally biased region" description="Gly residues" evidence="10">
    <location>
        <begin position="510"/>
        <end position="526"/>
    </location>
</feature>
<dbReference type="GO" id="GO:0000978">
    <property type="term" value="F:RNA polymerase II cis-regulatory region sequence-specific DNA binding"/>
    <property type="evidence" value="ECO:0007669"/>
    <property type="project" value="TreeGrafter"/>
</dbReference>
<proteinExistence type="inferred from homology"/>
<dbReference type="SMART" id="SM00271">
    <property type="entry name" value="DnaJ"/>
    <property type="match status" value="1"/>
</dbReference>
<dbReference type="Pfam" id="PF00515">
    <property type="entry name" value="TPR_1"/>
    <property type="match status" value="1"/>
</dbReference>
<keyword evidence="3" id="KW-0677">Repeat</keyword>
<feature type="compositionally biased region" description="Basic and acidic residues" evidence="10">
    <location>
        <begin position="693"/>
        <end position="716"/>
    </location>
</feature>
<dbReference type="GO" id="GO:0017053">
    <property type="term" value="C:transcription repressor complex"/>
    <property type="evidence" value="ECO:0007669"/>
    <property type="project" value="TreeGrafter"/>
</dbReference>
<evidence type="ECO:0000256" key="1">
    <source>
        <dbReference type="ARBA" id="ARBA00004123"/>
    </source>
</evidence>
<accession>K1W664</accession>
<feature type="region of interest" description="Disordered" evidence="10">
    <location>
        <begin position="1"/>
        <end position="106"/>
    </location>
</feature>
<dbReference type="InParanoid" id="K1W664"/>
<dbReference type="PROSITE" id="PS50076">
    <property type="entry name" value="DNAJ_2"/>
    <property type="match status" value="1"/>
</dbReference>
<dbReference type="SMART" id="SM00028">
    <property type="entry name" value="TPR"/>
    <property type="match status" value="10"/>
</dbReference>
<evidence type="ECO:0000256" key="10">
    <source>
        <dbReference type="SAM" id="MobiDB-lite"/>
    </source>
</evidence>
<feature type="repeat" description="TPR" evidence="9">
    <location>
        <begin position="223"/>
        <end position="256"/>
    </location>
</feature>
<keyword evidence="2" id="KW-0678">Repressor</keyword>
<dbReference type="GO" id="GO:0005634">
    <property type="term" value="C:nucleus"/>
    <property type="evidence" value="ECO:0007669"/>
    <property type="project" value="UniProtKB-SubCell"/>
</dbReference>
<keyword evidence="13" id="KW-1185">Reference proteome</keyword>
<dbReference type="eggNOG" id="KOG1124">
    <property type="taxonomic scope" value="Eukaryota"/>
</dbReference>
<dbReference type="SUPFAM" id="SSF48452">
    <property type="entry name" value="TPR-like"/>
    <property type="match status" value="2"/>
</dbReference>
<keyword evidence="5" id="KW-0805">Transcription regulation</keyword>
<evidence type="ECO:0000259" key="11">
    <source>
        <dbReference type="PROSITE" id="PS50076"/>
    </source>
</evidence>
<evidence type="ECO:0000256" key="2">
    <source>
        <dbReference type="ARBA" id="ARBA00022491"/>
    </source>
</evidence>
<dbReference type="EMBL" id="AMBO01000225">
    <property type="protein sequence ID" value="EKD04408.1"/>
    <property type="molecule type" value="Genomic_DNA"/>
</dbReference>